<dbReference type="PANTHER" id="PTHR11777">
    <property type="entry name" value="ALANYL-TRNA SYNTHETASE"/>
    <property type="match status" value="1"/>
</dbReference>
<accession>A0ABM3KL86</accession>
<evidence type="ECO:0000313" key="3">
    <source>
        <dbReference type="RefSeq" id="XP_050938549.1"/>
    </source>
</evidence>
<gene>
    <name evidence="3" type="primary">LOC103504296</name>
</gene>
<dbReference type="InterPro" id="IPR050058">
    <property type="entry name" value="Ala-tRNA_ligase"/>
</dbReference>
<dbReference type="Proteomes" id="UP001652600">
    <property type="component" value="Chromosome 3"/>
</dbReference>
<dbReference type="InterPro" id="IPR018162">
    <property type="entry name" value="Ala-tRNA-ligase_IIc_anticod-bd"/>
</dbReference>
<dbReference type="PANTHER" id="PTHR11777:SF9">
    <property type="entry name" value="ALANINE--TRNA LIGASE, CYTOPLASMIC"/>
    <property type="match status" value="1"/>
</dbReference>
<reference evidence="3" key="1">
    <citation type="submission" date="2025-08" db="UniProtKB">
        <authorList>
            <consortium name="RefSeq"/>
        </authorList>
    </citation>
    <scope>IDENTIFICATION</scope>
    <source>
        <tissue evidence="3">Stem</tissue>
    </source>
</reference>
<evidence type="ECO:0000313" key="2">
    <source>
        <dbReference type="Proteomes" id="UP001652600"/>
    </source>
</evidence>
<dbReference type="InterPro" id="IPR018164">
    <property type="entry name" value="Ala-tRNA-synth_IIc_N"/>
</dbReference>
<dbReference type="RefSeq" id="XP_050938549.1">
    <property type="nucleotide sequence ID" value="XM_051082592.1"/>
</dbReference>
<dbReference type="SUPFAM" id="SSF101353">
    <property type="entry name" value="Putative anticodon-binding domain of alanyl-tRNA synthetase (AlaRS)"/>
    <property type="match status" value="1"/>
</dbReference>
<dbReference type="GeneID" id="103504296"/>
<proteinExistence type="predicted"/>
<feature type="domain" description="Alanyl-tRNA synthetase class IIc N-terminal" evidence="1">
    <location>
        <begin position="35"/>
        <end position="108"/>
    </location>
</feature>
<keyword evidence="2" id="KW-1185">Reference proteome</keyword>
<protein>
    <submittedName>
        <fullName evidence="3">Alanine--tRNA ligase-like</fullName>
    </submittedName>
</protein>
<sequence>MSFIFCHVWFCHPTSLFEHLKLQKIIFRALKKSLIGNEGREYVLRRILRRAVRYGSEVLKAQEGFFNGLVSIVVKVMGDVFPELKQHELRIREIIAEEEASFGKTLLKQAGGTIAMDADATTALRKQGVASTDDKFKFIWFKGVITKQMTAIEEMVASEYN</sequence>
<evidence type="ECO:0000259" key="1">
    <source>
        <dbReference type="Pfam" id="PF01411"/>
    </source>
</evidence>
<dbReference type="Pfam" id="PF01411">
    <property type="entry name" value="tRNA-synt_2c"/>
    <property type="match status" value="1"/>
</dbReference>
<name>A0ABM3KL86_CUCME</name>
<organism evidence="2 3">
    <name type="scientific">Cucumis melo</name>
    <name type="common">Muskmelon</name>
    <dbReference type="NCBI Taxonomy" id="3656"/>
    <lineage>
        <taxon>Eukaryota</taxon>
        <taxon>Viridiplantae</taxon>
        <taxon>Streptophyta</taxon>
        <taxon>Embryophyta</taxon>
        <taxon>Tracheophyta</taxon>
        <taxon>Spermatophyta</taxon>
        <taxon>Magnoliopsida</taxon>
        <taxon>eudicotyledons</taxon>
        <taxon>Gunneridae</taxon>
        <taxon>Pentapetalae</taxon>
        <taxon>rosids</taxon>
        <taxon>fabids</taxon>
        <taxon>Cucurbitales</taxon>
        <taxon>Cucurbitaceae</taxon>
        <taxon>Benincaseae</taxon>
        <taxon>Cucumis</taxon>
    </lineage>
</organism>